<dbReference type="Pfam" id="PF03016">
    <property type="entry name" value="Exostosin_GT47"/>
    <property type="match status" value="1"/>
</dbReference>
<keyword evidence="4" id="KW-0808">Transferase</keyword>
<dbReference type="Gene3D" id="3.40.50.1820">
    <property type="entry name" value="alpha/beta hydrolase"/>
    <property type="match status" value="1"/>
</dbReference>
<keyword evidence="2" id="KW-0732">Signal</keyword>
<feature type="signal peptide" evidence="2">
    <location>
        <begin position="1"/>
        <end position="22"/>
    </location>
</feature>
<dbReference type="InterPro" id="IPR029058">
    <property type="entry name" value="AB_hydrolase_fold"/>
</dbReference>
<proteinExistence type="predicted"/>
<dbReference type="PANTHER" id="PTHR31934:SF5">
    <property type="entry name" value="OS05G0557900 PROTEIN"/>
    <property type="match status" value="1"/>
</dbReference>
<dbReference type="PANTHER" id="PTHR31934">
    <property type="entry name" value="ALPHA/BETA-HYDROLASES SUPERFAMILY PROTEIN"/>
    <property type="match status" value="1"/>
</dbReference>
<feature type="region of interest" description="Disordered" evidence="1">
    <location>
        <begin position="375"/>
        <end position="395"/>
    </location>
</feature>
<dbReference type="EMBL" id="QGNW01000108">
    <property type="protein sequence ID" value="RVW96290.1"/>
    <property type="molecule type" value="Genomic_DNA"/>
</dbReference>
<dbReference type="Proteomes" id="UP000288805">
    <property type="component" value="Unassembled WGS sequence"/>
</dbReference>
<feature type="compositionally biased region" description="Polar residues" evidence="1">
    <location>
        <begin position="375"/>
        <end position="384"/>
    </location>
</feature>
<evidence type="ECO:0000259" key="3">
    <source>
        <dbReference type="Pfam" id="PF03016"/>
    </source>
</evidence>
<dbReference type="InterPro" id="IPR040911">
    <property type="entry name" value="Exostosin_GT47"/>
</dbReference>
<evidence type="ECO:0000256" key="2">
    <source>
        <dbReference type="SAM" id="SignalP"/>
    </source>
</evidence>
<evidence type="ECO:0000313" key="4">
    <source>
        <dbReference type="EMBL" id="RVW96290.1"/>
    </source>
</evidence>
<protein>
    <submittedName>
        <fullName evidence="4">Putative glycosyltransferase</fullName>
    </submittedName>
</protein>
<gene>
    <name evidence="4" type="primary">VvCHDp000021_0</name>
    <name evidence="4" type="ORF">CK203_020798</name>
</gene>
<reference evidence="4 5" key="1">
    <citation type="journal article" date="2018" name="PLoS Genet.">
        <title>Population sequencing reveals clonal diversity and ancestral inbreeding in the grapevine cultivar Chardonnay.</title>
        <authorList>
            <person name="Roach M.J."/>
            <person name="Johnson D.L."/>
            <person name="Bohlmann J."/>
            <person name="van Vuuren H.J."/>
            <person name="Jones S.J."/>
            <person name="Pretorius I.S."/>
            <person name="Schmidt S.A."/>
            <person name="Borneman A.R."/>
        </authorList>
    </citation>
    <scope>NUCLEOTIDE SEQUENCE [LARGE SCALE GENOMIC DNA]</scope>
    <source>
        <strain evidence="5">cv. Chardonnay</strain>
        <tissue evidence="4">Leaf</tissue>
    </source>
</reference>
<feature type="chain" id="PRO_5019248765" evidence="2">
    <location>
        <begin position="23"/>
        <end position="1446"/>
    </location>
</feature>
<dbReference type="SUPFAM" id="SSF53474">
    <property type="entry name" value="alpha/beta-Hydrolases"/>
    <property type="match status" value="1"/>
</dbReference>
<comment type="caution">
    <text evidence="4">The sequence shown here is derived from an EMBL/GenBank/DDBJ whole genome shotgun (WGS) entry which is preliminary data.</text>
</comment>
<accession>A0A438IHX1</accession>
<feature type="domain" description="Exostosin GT47" evidence="3">
    <location>
        <begin position="469"/>
        <end position="748"/>
    </location>
</feature>
<dbReference type="GO" id="GO:0016740">
    <property type="term" value="F:transferase activity"/>
    <property type="evidence" value="ECO:0007669"/>
    <property type="project" value="UniProtKB-KW"/>
</dbReference>
<name>A0A438IHX1_VITVI</name>
<evidence type="ECO:0000313" key="5">
    <source>
        <dbReference type="Proteomes" id="UP000288805"/>
    </source>
</evidence>
<evidence type="ECO:0000256" key="1">
    <source>
        <dbReference type="SAM" id="MobiDB-lite"/>
    </source>
</evidence>
<organism evidence="4 5">
    <name type="scientific">Vitis vinifera</name>
    <name type="common">Grape</name>
    <dbReference type="NCBI Taxonomy" id="29760"/>
    <lineage>
        <taxon>Eukaryota</taxon>
        <taxon>Viridiplantae</taxon>
        <taxon>Streptophyta</taxon>
        <taxon>Embryophyta</taxon>
        <taxon>Tracheophyta</taxon>
        <taxon>Spermatophyta</taxon>
        <taxon>Magnoliopsida</taxon>
        <taxon>eudicotyledons</taxon>
        <taxon>Gunneridae</taxon>
        <taxon>Pentapetalae</taxon>
        <taxon>rosids</taxon>
        <taxon>Vitales</taxon>
        <taxon>Vitaceae</taxon>
        <taxon>Viteae</taxon>
        <taxon>Vitis</taxon>
    </lineage>
</organism>
<sequence>MPPPHLLLLVRLAGAYFDLSQAWLLHRIGGGAKRNEHPHRAQFLFENSVALSDEITGRITQIMECTLKFQKFCLVETRRWIFMVGLVAITYLLCQSLLLPYGNALLSLLPDRDVPIYDNFSSPTRQSSVRSFMVNKSLLSNASDLTDTSLFVEVVEDVEKSNVTVEFGDDNGTEGTDEDIEDGLALEREDLENIVEFNEDDNGPKEKGGDTENFASESKGMDHVVEFTKDNNISKGLPFKKVVDMDGISALEYVNNQENSSDLKKDSEMRHIGSAVHIVKPPNEGISTDNIVKADASLTPSTPGSLGTTFKSHLLASPGVDSLFNTTYIEKMASNGNASNHLTATDISSVGKPEKEILSKDENLLVLQSDLADLNNNSAMTSNPGRKKMQSEMPPKSVTSIYDMNRRLVRHRASSRAMRPRWASPRDQEMLAAKLQIQNAPRVKNDPELHAPLFRNVSMFKRSYELMERILKVYVYKDGEKPIFHQPILKGLYASEGWFMKLMERNKRFVVKDPRQAQLFYMPFSSRMLEYKLYVRNSHNRTNLRQYLKQYSEKIAAKYRFWNRTGGADHFLVACHDWVSCLDTDKKVLSYYAISEPYHVIKLQNRQDVSLPETYVRSARNPLRDLGGKPPSERHILAFYAGNMHGYLRPILLKYWKDKDPDMKIYGPMPPGVASKMNYIQHMKSSKFCICPKGYEVNSPRVVEAIFYECVPVIISDNFVPPFFDVLDWGAFSIILAEKDIPNLKDVLLSIPNDKYLQMQLGVRRVQKHFLWHAKPLKYDLFHMTLHSIWYNRVFQSVALTEKVGIRSSLPPLAYSLNAYRGADTCPPKAPMASILLNNVIIFRAQNMASESGVHSYGVGEIGDVFDILSWVLLLLSNFDLVPLPHKLVFLVECGDASGSTYIICLVGIIVPTFMEVHAYAKVGVMSSWTRRSNGQFMYQWEIFEIPSTVGHISSNSYLFERHRYQRKDVKMMAAIRNDVLVAENLVTRDVNKYSEDPVMISCGQHSSRFSCNEVCERRAFDLKEESHVNIRSQIAGSNYSYQSTSFLFQGSGCMSTCGEAHRPIGHELGLLLPFFGMRLAWRLAWASSRYSFCFVRCMQIRVRSIISRVQTNLHGSSDDIGWLQCTPGVAPVEDGTARFLELLREIRNGKHTLPNSYVYLLIPGLFGNHGPLYFVNTKKFFSKMGLACHIAKIHSEQYIEELYWGSGKCVILLGHSKGGVDAAAALSMYWSDLKDKVAGLALVQSPYGGTPLASDILREGQIADRETRRILEFLICKLIKGDIQALEDLTYEKRREFIMNHKLPECIPLISFHSEASVAPSVLATMSHVAHAELPLLPLPRFGSKESDVQGCKVPVVIPISAVLSLCALHLQLRYGEKSDGLVTCRDAEVPGSVVVKPDLKLDHAWMVYFSGKKDLSEPDACEMSEALLTLLVELGKTKKEQRRE</sequence>